<evidence type="ECO:0000256" key="1">
    <source>
        <dbReference type="SAM" id="MobiDB-lite"/>
    </source>
</evidence>
<gene>
    <name evidence="2" type="ORF">GK108_29660</name>
</gene>
<evidence type="ECO:0000313" key="2">
    <source>
        <dbReference type="EMBL" id="NDU99082.1"/>
    </source>
</evidence>
<feature type="region of interest" description="Disordered" evidence="1">
    <location>
        <begin position="26"/>
        <end position="46"/>
    </location>
</feature>
<evidence type="ECO:0008006" key="4">
    <source>
        <dbReference type="Google" id="ProtNLM"/>
    </source>
</evidence>
<dbReference type="Proteomes" id="UP000474175">
    <property type="component" value="Unassembled WGS sequence"/>
</dbReference>
<comment type="caution">
    <text evidence="2">The sequence shown here is derived from an EMBL/GenBank/DDBJ whole genome shotgun (WGS) entry which is preliminary data.</text>
</comment>
<organism evidence="2 3">
    <name type="scientific">Spirosoma terrae</name>
    <dbReference type="NCBI Taxonomy" id="1968276"/>
    <lineage>
        <taxon>Bacteria</taxon>
        <taxon>Pseudomonadati</taxon>
        <taxon>Bacteroidota</taxon>
        <taxon>Cytophagia</taxon>
        <taxon>Cytophagales</taxon>
        <taxon>Cytophagaceae</taxon>
        <taxon>Spirosoma</taxon>
    </lineage>
</organism>
<keyword evidence="3" id="KW-1185">Reference proteome</keyword>
<accession>A0A6L9LI82</accession>
<name>A0A6L9LI82_9BACT</name>
<protein>
    <recommendedName>
        <fullName evidence="4">Lipocalin-like domain-containing protein</fullName>
    </recommendedName>
</protein>
<evidence type="ECO:0000313" key="3">
    <source>
        <dbReference type="Proteomes" id="UP000474175"/>
    </source>
</evidence>
<dbReference type="PROSITE" id="PS51257">
    <property type="entry name" value="PROKAR_LIPOPROTEIN"/>
    <property type="match status" value="1"/>
</dbReference>
<dbReference type="EMBL" id="JAAFZH010000023">
    <property type="protein sequence ID" value="NDU99082.1"/>
    <property type="molecule type" value="Genomic_DNA"/>
</dbReference>
<dbReference type="RefSeq" id="WP_163955210.1">
    <property type="nucleotide sequence ID" value="NZ_JAAFZH010000023.1"/>
</dbReference>
<dbReference type="AlphaFoldDB" id="A0A6L9LI82"/>
<reference evidence="2 3" key="1">
    <citation type="submission" date="2020-02" db="EMBL/GenBank/DDBJ databases">
        <title>Draft genome sequence of two Spirosoma agri KCTC 52727 and Spirosoma terrae KCTC 52035.</title>
        <authorList>
            <person name="Rojas J."/>
            <person name="Ambika Manirajan B."/>
            <person name="Suarez C."/>
            <person name="Ratering S."/>
            <person name="Schnell S."/>
        </authorList>
    </citation>
    <scope>NUCLEOTIDE SEQUENCE [LARGE SCALE GENOMIC DNA]</scope>
    <source>
        <strain evidence="2 3">KCTC 52035</strain>
    </source>
</reference>
<sequence length="190" mass="21157">MKMHIMALFALVILFTACKKGDDLAVDPTNDSSHEAPNPHNPSNTNKVPAELVGKWSYGTFSPTNFWDYNGQYAGNAYEQALVFDIHADGTYDEYIINSTTSYNCRTEAYTYFKGKISVDATNQTFVITPTSGKYRGFYSCAPRSNINRNATSSELKQEKMNYQVASGKTAIKLSDQENPQGVTLKAISW</sequence>
<proteinExistence type="predicted"/>